<name>A0A9N9JVK1_9GLOM</name>
<comment type="caution">
    <text evidence="1">The sequence shown here is derived from an EMBL/GenBank/DDBJ whole genome shotgun (WGS) entry which is preliminary data.</text>
</comment>
<gene>
    <name evidence="1" type="ORF">DERYTH_LOCUS22309</name>
</gene>
<dbReference type="OrthoDB" id="2443892at2759"/>
<dbReference type="EMBL" id="CAJVPY010030604">
    <property type="protein sequence ID" value="CAG8795599.1"/>
    <property type="molecule type" value="Genomic_DNA"/>
</dbReference>
<accession>A0A9N9JVK1</accession>
<sequence>FYAHYKKEYYREQLDHLSAMKMSIHNMLHISKSIFETGPCCMIWQYLIERFNKPIDNQIFLTIPPKIHDEYLAYTGESSEDFYFPSVQYNLTQTKQEQNMDSSELKMATILGQN</sequence>
<evidence type="ECO:0000313" key="2">
    <source>
        <dbReference type="Proteomes" id="UP000789405"/>
    </source>
</evidence>
<keyword evidence="2" id="KW-1185">Reference proteome</keyword>
<protein>
    <submittedName>
        <fullName evidence="1">6644_t:CDS:1</fullName>
    </submittedName>
</protein>
<feature type="non-terminal residue" evidence="1">
    <location>
        <position position="114"/>
    </location>
</feature>
<evidence type="ECO:0000313" key="1">
    <source>
        <dbReference type="EMBL" id="CAG8795599.1"/>
    </source>
</evidence>
<reference evidence="1" key="1">
    <citation type="submission" date="2021-06" db="EMBL/GenBank/DDBJ databases">
        <authorList>
            <person name="Kallberg Y."/>
            <person name="Tangrot J."/>
            <person name="Rosling A."/>
        </authorList>
    </citation>
    <scope>NUCLEOTIDE SEQUENCE</scope>
    <source>
        <strain evidence="1">MA453B</strain>
    </source>
</reference>
<dbReference type="AlphaFoldDB" id="A0A9N9JVK1"/>
<proteinExistence type="predicted"/>
<dbReference type="Proteomes" id="UP000789405">
    <property type="component" value="Unassembled WGS sequence"/>
</dbReference>
<organism evidence="1 2">
    <name type="scientific">Dentiscutata erythropus</name>
    <dbReference type="NCBI Taxonomy" id="1348616"/>
    <lineage>
        <taxon>Eukaryota</taxon>
        <taxon>Fungi</taxon>
        <taxon>Fungi incertae sedis</taxon>
        <taxon>Mucoromycota</taxon>
        <taxon>Glomeromycotina</taxon>
        <taxon>Glomeromycetes</taxon>
        <taxon>Diversisporales</taxon>
        <taxon>Gigasporaceae</taxon>
        <taxon>Dentiscutata</taxon>
    </lineage>
</organism>